<evidence type="ECO:0008006" key="3">
    <source>
        <dbReference type="Google" id="ProtNLM"/>
    </source>
</evidence>
<proteinExistence type="predicted"/>
<protein>
    <recommendedName>
        <fullName evidence="3">DUF4440 domain-containing protein</fullName>
    </recommendedName>
</protein>
<dbReference type="RefSeq" id="WP_230505478.1">
    <property type="nucleotide sequence ID" value="NZ_CAKJTJ010000072.1"/>
</dbReference>
<evidence type="ECO:0000313" key="1">
    <source>
        <dbReference type="EMBL" id="CAG9623744.1"/>
    </source>
</evidence>
<comment type="caution">
    <text evidence="1">The sequence shown here is derived from an EMBL/GenBank/DDBJ whole genome shotgun (WGS) entry which is preliminary data.</text>
</comment>
<organism evidence="1 2">
    <name type="scientific">Sutcliffiella rhizosphaerae</name>
    <dbReference type="NCBI Taxonomy" id="2880967"/>
    <lineage>
        <taxon>Bacteria</taxon>
        <taxon>Bacillati</taxon>
        <taxon>Bacillota</taxon>
        <taxon>Bacilli</taxon>
        <taxon>Bacillales</taxon>
        <taxon>Bacillaceae</taxon>
        <taxon>Sutcliffiella</taxon>
    </lineage>
</organism>
<sequence>MTEVISNVEQTFYNLHDNYVSLWEEAMGNGQTQKVEEFYDEKSYKVTVFTNENAEPLLFNYKQSIDGLRQSVKALIGAEKRFENRVVRLKNEFYSYVFYEMVILQENKEITRIFTTEEWKKIDGNWKISNEVNTIIK</sequence>
<keyword evidence="2" id="KW-1185">Reference proteome</keyword>
<accession>A0ABM8YUT3</accession>
<dbReference type="Proteomes" id="UP000789833">
    <property type="component" value="Unassembled WGS sequence"/>
</dbReference>
<dbReference type="EMBL" id="CAKJTJ010000072">
    <property type="protein sequence ID" value="CAG9623744.1"/>
    <property type="molecule type" value="Genomic_DNA"/>
</dbReference>
<name>A0ABM8YUT3_9BACI</name>
<gene>
    <name evidence="1" type="ORF">BACCIP111883_04576</name>
</gene>
<evidence type="ECO:0000313" key="2">
    <source>
        <dbReference type="Proteomes" id="UP000789833"/>
    </source>
</evidence>
<reference evidence="1 2" key="1">
    <citation type="submission" date="2021-10" db="EMBL/GenBank/DDBJ databases">
        <authorList>
            <person name="Criscuolo A."/>
        </authorList>
    </citation>
    <scope>NUCLEOTIDE SEQUENCE [LARGE SCALE GENOMIC DNA]</scope>
    <source>
        <strain evidence="2">CIP 111883</strain>
    </source>
</reference>